<dbReference type="Proteomes" id="UP000438429">
    <property type="component" value="Unassembled WGS sequence"/>
</dbReference>
<organism evidence="1 2">
    <name type="scientific">Scophthalmus maximus</name>
    <name type="common">Turbot</name>
    <name type="synonym">Psetta maxima</name>
    <dbReference type="NCBI Taxonomy" id="52904"/>
    <lineage>
        <taxon>Eukaryota</taxon>
        <taxon>Metazoa</taxon>
        <taxon>Chordata</taxon>
        <taxon>Craniata</taxon>
        <taxon>Vertebrata</taxon>
        <taxon>Euteleostomi</taxon>
        <taxon>Actinopterygii</taxon>
        <taxon>Neopterygii</taxon>
        <taxon>Teleostei</taxon>
        <taxon>Neoteleostei</taxon>
        <taxon>Acanthomorphata</taxon>
        <taxon>Carangaria</taxon>
        <taxon>Pleuronectiformes</taxon>
        <taxon>Pleuronectoidei</taxon>
        <taxon>Scophthalmidae</taxon>
        <taxon>Scophthalmus</taxon>
    </lineage>
</organism>
<protein>
    <submittedName>
        <fullName evidence="1">Uncharacterized protein</fullName>
    </submittedName>
</protein>
<proteinExistence type="predicted"/>
<evidence type="ECO:0000313" key="1">
    <source>
        <dbReference type="EMBL" id="KAF0030067.1"/>
    </source>
</evidence>
<gene>
    <name evidence="1" type="ORF">F2P81_016798</name>
</gene>
<evidence type="ECO:0000313" key="2">
    <source>
        <dbReference type="Proteomes" id="UP000438429"/>
    </source>
</evidence>
<dbReference type="EMBL" id="VEVO01000015">
    <property type="protein sequence ID" value="KAF0030067.1"/>
    <property type="molecule type" value="Genomic_DNA"/>
</dbReference>
<comment type="caution">
    <text evidence="1">The sequence shown here is derived from an EMBL/GenBank/DDBJ whole genome shotgun (WGS) entry which is preliminary data.</text>
</comment>
<sequence>MQHPQLTLRPGRMHQLPNFEQPERRVIIMSFQLGVYRTGDLRALLEDEDKINHFIRCSEKLLFKRLAERKIQVADFLDSFLTLRKLQHVRLIVVKKLKEMIRHGEKTRQRLREIHPEAQDFSVAFPQRIHHPCEPVCSLSTAVVLPPCCHRLFLPLGDHGNTARYLPLFPLCLDSDDESVCPGVYGRGPKRLTVPVRLQPLKVKQKRHRQAPP</sequence>
<name>A0A6A4SA52_SCOMX</name>
<dbReference type="AlphaFoldDB" id="A0A6A4SA52"/>
<reference evidence="1 2" key="1">
    <citation type="submission" date="2019-06" db="EMBL/GenBank/DDBJ databases">
        <title>Draft genomes of female and male turbot (Scophthalmus maximus).</title>
        <authorList>
            <person name="Xu H."/>
            <person name="Xu X.-W."/>
            <person name="Shao C."/>
            <person name="Chen S."/>
        </authorList>
    </citation>
    <scope>NUCLEOTIDE SEQUENCE [LARGE SCALE GENOMIC DNA]</scope>
    <source>
        <strain evidence="1">Ysfricsl-2016a</strain>
        <tissue evidence="1">Blood</tissue>
    </source>
</reference>
<accession>A0A6A4SA52</accession>